<dbReference type="InterPro" id="IPR029045">
    <property type="entry name" value="ClpP/crotonase-like_dom_sf"/>
</dbReference>
<protein>
    <submittedName>
        <fullName evidence="3">S41 family peptidase</fullName>
    </submittedName>
</protein>
<dbReference type="InterPro" id="IPR005151">
    <property type="entry name" value="Tail-specific_protease"/>
</dbReference>
<comment type="caution">
    <text evidence="3">The sequence shown here is derived from an EMBL/GenBank/DDBJ whole genome shotgun (WGS) entry which is preliminary data.</text>
</comment>
<dbReference type="EMBL" id="JAQQXT010000004">
    <property type="protein sequence ID" value="MDC8771451.1"/>
    <property type="molecule type" value="Genomic_DNA"/>
</dbReference>
<dbReference type="Proteomes" id="UP001221189">
    <property type="component" value="Unassembled WGS sequence"/>
</dbReference>
<dbReference type="RefSeq" id="WP_273599748.1">
    <property type="nucleotide sequence ID" value="NZ_JAQQXT010000004.1"/>
</dbReference>
<feature type="signal peptide" evidence="1">
    <location>
        <begin position="1"/>
        <end position="33"/>
    </location>
</feature>
<accession>A0ABT5KF49</accession>
<reference evidence="3 4" key="1">
    <citation type="submission" date="2022-10" db="EMBL/GenBank/DDBJ databases">
        <title>Paucibacter sp. hw1 Genome sequencing.</title>
        <authorList>
            <person name="Park S."/>
        </authorList>
    </citation>
    <scope>NUCLEOTIDE SEQUENCE [LARGE SCALE GENOMIC DNA]</scope>
    <source>
        <strain evidence="4">hw1</strain>
    </source>
</reference>
<evidence type="ECO:0000313" key="4">
    <source>
        <dbReference type="Proteomes" id="UP001221189"/>
    </source>
</evidence>
<dbReference type="Gene3D" id="3.90.226.10">
    <property type="entry name" value="2-enoyl-CoA Hydratase, Chain A, domain 1"/>
    <property type="match status" value="1"/>
</dbReference>
<sequence length="534" mass="57605">MTGRPSFSTNLCAVLGAPIWAVLALSLAGQAEAVEAAELAKPSPPKTAAAWQRAAVQDINTAYRITLDNHPGAQDPANPGFKKNLAQARRQGLALAAKVGNSAGYVAAMQRFNVGIHDGHAGVFTTLDEKSVAPPERWPGFVTVWRGDALYVYAAQAGGPAVGARVLSCDGLAIKDLITRNVFAFNGRSDEAGHWWVRARRVFVDAGNPFISLPKRCQFDAGAGSKRFTQTLVWQAANEQSRQWIKESYNGDALEVGLTEPRPGLFWAAMPTFQPDESQRAAYQAINKQVGEQRQSFLDADALVIDLRHNQGGSSTWSRDFAAVLWGAETVERRMSAYQGDMAIWWRASVDNTAYLGELVERLTKEGQAETAAWVKTICTGMQAALARGDKFFIEPSENEVDSQPASSVASAAHIASDPAADLPADSPAYTKPVYVVVPGQCASACLDALDIFTRFPNTRLIGAPSSADSTYMEVRTQALASGLATVIIPNKVYVKRPRANGQIYVPDIVLKELRWSTANVAKAVEADLAAKRP</sequence>
<dbReference type="Pfam" id="PF03572">
    <property type="entry name" value="Peptidase_S41"/>
    <property type="match status" value="1"/>
</dbReference>
<organism evidence="3 4">
    <name type="scientific">Roseateles albus</name>
    <dbReference type="NCBI Taxonomy" id="2987525"/>
    <lineage>
        <taxon>Bacteria</taxon>
        <taxon>Pseudomonadati</taxon>
        <taxon>Pseudomonadota</taxon>
        <taxon>Betaproteobacteria</taxon>
        <taxon>Burkholderiales</taxon>
        <taxon>Sphaerotilaceae</taxon>
        <taxon>Roseateles</taxon>
    </lineage>
</organism>
<keyword evidence="1" id="KW-0732">Signal</keyword>
<name>A0ABT5KF49_9BURK</name>
<evidence type="ECO:0000256" key="1">
    <source>
        <dbReference type="SAM" id="SignalP"/>
    </source>
</evidence>
<feature type="chain" id="PRO_5046743385" evidence="1">
    <location>
        <begin position="34"/>
        <end position="534"/>
    </location>
</feature>
<evidence type="ECO:0000313" key="3">
    <source>
        <dbReference type="EMBL" id="MDC8771451.1"/>
    </source>
</evidence>
<gene>
    <name evidence="3" type="ORF">PRZ03_07685</name>
</gene>
<evidence type="ECO:0000259" key="2">
    <source>
        <dbReference type="Pfam" id="PF03572"/>
    </source>
</evidence>
<proteinExistence type="predicted"/>
<keyword evidence="4" id="KW-1185">Reference proteome</keyword>
<dbReference type="SUPFAM" id="SSF52096">
    <property type="entry name" value="ClpP/crotonase"/>
    <property type="match status" value="1"/>
</dbReference>
<feature type="domain" description="Tail specific protease" evidence="2">
    <location>
        <begin position="286"/>
        <end position="477"/>
    </location>
</feature>